<dbReference type="eggNOG" id="KOG2785">
    <property type="taxonomic scope" value="Eukaryota"/>
</dbReference>
<dbReference type="Proteomes" id="UP000001876">
    <property type="component" value="Unassembled WGS sequence"/>
</dbReference>
<keyword evidence="4" id="KW-1185">Reference proteome</keyword>
<evidence type="ECO:0000259" key="2">
    <source>
        <dbReference type="PROSITE" id="PS00028"/>
    </source>
</evidence>
<dbReference type="GO" id="GO:0042273">
    <property type="term" value="P:ribosomal large subunit biogenesis"/>
    <property type="evidence" value="ECO:0007669"/>
    <property type="project" value="TreeGrafter"/>
</dbReference>
<dbReference type="KEGG" id="mpp:MICPUCDRAFT_52403"/>
<dbReference type="STRING" id="564608.C1N443"/>
<dbReference type="GO" id="GO:0030687">
    <property type="term" value="C:preribosome, large subunit precursor"/>
    <property type="evidence" value="ECO:0007669"/>
    <property type="project" value="TreeGrafter"/>
</dbReference>
<feature type="region of interest" description="Disordered" evidence="1">
    <location>
        <begin position="625"/>
        <end position="647"/>
    </location>
</feature>
<feature type="compositionally biased region" description="Acidic residues" evidence="1">
    <location>
        <begin position="254"/>
        <end position="306"/>
    </location>
</feature>
<dbReference type="GeneID" id="9688169"/>
<organism evidence="4">
    <name type="scientific">Micromonas pusilla (strain CCMP1545)</name>
    <name type="common">Picoplanktonic green alga</name>
    <dbReference type="NCBI Taxonomy" id="564608"/>
    <lineage>
        <taxon>Eukaryota</taxon>
        <taxon>Viridiplantae</taxon>
        <taxon>Chlorophyta</taxon>
        <taxon>Mamiellophyceae</taxon>
        <taxon>Mamiellales</taxon>
        <taxon>Mamiellaceae</taxon>
        <taxon>Micromonas</taxon>
    </lineage>
</organism>
<feature type="region of interest" description="Disordered" evidence="1">
    <location>
        <begin position="1"/>
        <end position="346"/>
    </location>
</feature>
<dbReference type="PANTHER" id="PTHR13182:SF8">
    <property type="entry name" value="CYTOPLASMIC 60S SUBUNIT BIOGENESIS FACTOR ZNF622"/>
    <property type="match status" value="1"/>
</dbReference>
<dbReference type="EMBL" id="GG663746">
    <property type="protein sequence ID" value="EEH53548.1"/>
    <property type="molecule type" value="Genomic_DNA"/>
</dbReference>
<feature type="compositionally biased region" description="Acidic residues" evidence="1">
    <location>
        <begin position="221"/>
        <end position="233"/>
    </location>
</feature>
<feature type="compositionally biased region" description="Pro residues" evidence="1">
    <location>
        <begin position="307"/>
        <end position="316"/>
    </location>
</feature>
<feature type="compositionally biased region" description="Basic and acidic residues" evidence="1">
    <location>
        <begin position="117"/>
        <end position="132"/>
    </location>
</feature>
<dbReference type="Pfam" id="PF12756">
    <property type="entry name" value="zf-C2H2_2"/>
    <property type="match status" value="1"/>
</dbReference>
<gene>
    <name evidence="3" type="ORF">MICPUCDRAFT_52403</name>
</gene>
<dbReference type="PROSITE" id="PS00028">
    <property type="entry name" value="ZINC_FINGER_C2H2_1"/>
    <property type="match status" value="1"/>
</dbReference>
<proteinExistence type="predicted"/>
<dbReference type="OrthoDB" id="19329at2759"/>
<evidence type="ECO:0000313" key="4">
    <source>
        <dbReference type="Proteomes" id="UP000001876"/>
    </source>
</evidence>
<dbReference type="InterPro" id="IPR040025">
    <property type="entry name" value="Znf622/Rei1/Reh1"/>
</dbReference>
<feature type="compositionally biased region" description="Gly residues" evidence="1">
    <location>
        <begin position="188"/>
        <end position="197"/>
    </location>
</feature>
<reference evidence="3 4" key="1">
    <citation type="journal article" date="2009" name="Science">
        <title>Green evolution and dynamic adaptations revealed by genomes of the marine picoeukaryotes Micromonas.</title>
        <authorList>
            <person name="Worden A.Z."/>
            <person name="Lee J.H."/>
            <person name="Mock T."/>
            <person name="Rouze P."/>
            <person name="Simmons M.P."/>
            <person name="Aerts A.L."/>
            <person name="Allen A.E."/>
            <person name="Cuvelier M.L."/>
            <person name="Derelle E."/>
            <person name="Everett M.V."/>
            <person name="Foulon E."/>
            <person name="Grimwood J."/>
            <person name="Gundlach H."/>
            <person name="Henrissat B."/>
            <person name="Napoli C."/>
            <person name="McDonald S.M."/>
            <person name="Parker M.S."/>
            <person name="Rombauts S."/>
            <person name="Salamov A."/>
            <person name="Von Dassow P."/>
            <person name="Badger J.H."/>
            <person name="Coutinho P.M."/>
            <person name="Demir E."/>
            <person name="Dubchak I."/>
            <person name="Gentemann C."/>
            <person name="Eikrem W."/>
            <person name="Gready J.E."/>
            <person name="John U."/>
            <person name="Lanier W."/>
            <person name="Lindquist E.A."/>
            <person name="Lucas S."/>
            <person name="Mayer K.F."/>
            <person name="Moreau H."/>
            <person name="Not F."/>
            <person name="Otillar R."/>
            <person name="Panaud O."/>
            <person name="Pangilinan J."/>
            <person name="Paulsen I."/>
            <person name="Piegu B."/>
            <person name="Poliakov A."/>
            <person name="Robbens S."/>
            <person name="Schmutz J."/>
            <person name="Toulza E."/>
            <person name="Wyss T."/>
            <person name="Zelensky A."/>
            <person name="Zhou K."/>
            <person name="Armbrust E.V."/>
            <person name="Bhattacharya D."/>
            <person name="Goodenough U.W."/>
            <person name="Van de Peer Y."/>
            <person name="Grigoriev I.V."/>
        </authorList>
    </citation>
    <scope>NUCLEOTIDE SEQUENCE [LARGE SCALE GENOMIC DNA]</scope>
    <source>
        <strain evidence="3 4">CCMP1545</strain>
    </source>
</reference>
<evidence type="ECO:0000256" key="1">
    <source>
        <dbReference type="SAM" id="MobiDB-lite"/>
    </source>
</evidence>
<evidence type="ECO:0000313" key="3">
    <source>
        <dbReference type="EMBL" id="EEH53548.1"/>
    </source>
</evidence>
<protein>
    <submittedName>
        <fullName evidence="3">Predicted protein</fullName>
    </submittedName>
</protein>
<accession>C1N443</accession>
<dbReference type="PANTHER" id="PTHR13182">
    <property type="entry name" value="ZINC FINGER PROTEIN 622"/>
    <property type="match status" value="1"/>
</dbReference>
<feature type="compositionally biased region" description="Gly residues" evidence="1">
    <location>
        <begin position="237"/>
        <end position="246"/>
    </location>
</feature>
<dbReference type="InterPro" id="IPR013087">
    <property type="entry name" value="Znf_C2H2_type"/>
</dbReference>
<name>C1N443_MICPC</name>
<sequence>MAKGKSNPKTLEAVKRATKQARQADAASGGGAAPSEPTSSRPPPPSDARGGSGGKSRKSARGRRGARSDSDDDEEAAAAAAAAASAAREAKRGGATGTGSSARVQLGGFGIGCRGTGNEKARKLREEHDEAVRRKKATRKKEAEARAAREAAAGSLNQLAADEEEAAWRVRNPTRNARANRSKKDRGGGGGGGGGRGGRVDDEDEDDDVGAGVLARSALADLEETEEEDGDGEEAGRGVGGAGAGGFSLLRGSDDDDDEEEEEDEEDEEDPEPEPEPEPESVIEVEDAPAEDLEDVLVEDVPDEEPPPPPPPPPPEEAADAAAAAADDSESSAWETESDDDGAAPWEPRLRESLFDGVVSASFEENLDRMRVEHGFVPPYRRNLIDPEGLVSYLQRKLYRERRCVFCDRVFGTLEGVRGHMRDKQHVRIKFEPLSASELELFAEDYAPEYSEFYDFASNDTAAAVVVPSDYTAVGSTASLAGLELVTRSGKQIGHRNFRRYYKQRFRNDYVAKGASNRERERAVSVAVRLATRERNKQRNEVLARSMRIERRGMSKAIASQFAFKAGAADNAARRAIVHHWGAGGGGSHYHNSGSKQFLKGVRVKGVVSRHSKQGAKMQAARVQAARNRSNRGNASVAVLRSSTRKG</sequence>
<feature type="compositionally biased region" description="Low complexity" evidence="1">
    <location>
        <begin position="77"/>
        <end position="87"/>
    </location>
</feature>
<dbReference type="RefSeq" id="XP_003062729.1">
    <property type="nucleotide sequence ID" value="XM_003062683.1"/>
</dbReference>
<dbReference type="InterPro" id="IPR041661">
    <property type="entry name" value="ZN622/Rei1/Reh1_Znf-C2H2"/>
</dbReference>
<feature type="domain" description="C2H2-type" evidence="2">
    <location>
        <begin position="404"/>
        <end position="426"/>
    </location>
</feature>
<feature type="compositionally biased region" description="Low complexity" evidence="1">
    <location>
        <begin position="320"/>
        <end position="335"/>
    </location>
</feature>
<dbReference type="AlphaFoldDB" id="C1N443"/>
<feature type="compositionally biased region" description="Low complexity" evidence="1">
    <location>
        <begin position="21"/>
        <end position="39"/>
    </location>
</feature>
<feature type="compositionally biased region" description="Basic and acidic residues" evidence="1">
    <location>
        <begin position="140"/>
        <end position="149"/>
    </location>
</feature>
<feature type="compositionally biased region" description="Basic residues" evidence="1">
    <location>
        <begin position="55"/>
        <end position="65"/>
    </location>
</feature>